<comment type="caution">
    <text evidence="7">The sequence shown here is derived from an EMBL/GenBank/DDBJ whole genome shotgun (WGS) entry which is preliminary data.</text>
</comment>
<name>A0A520X876_9DELT</name>
<keyword evidence="4 6" id="KW-1133">Transmembrane helix</keyword>
<feature type="transmembrane region" description="Helical" evidence="6">
    <location>
        <begin position="335"/>
        <end position="357"/>
    </location>
</feature>
<organism evidence="7 8">
    <name type="scientific">Candidatus Acidulodesulfobacterium acidiphilum</name>
    <dbReference type="NCBI Taxonomy" id="2597224"/>
    <lineage>
        <taxon>Bacteria</taxon>
        <taxon>Deltaproteobacteria</taxon>
        <taxon>Candidatus Acidulodesulfobacterales</taxon>
        <taxon>Candidatus Acidulodesulfobacterium</taxon>
    </lineage>
</organism>
<dbReference type="Pfam" id="PF03739">
    <property type="entry name" value="LptF_LptG"/>
    <property type="match status" value="1"/>
</dbReference>
<dbReference type="PANTHER" id="PTHR33529:SF6">
    <property type="entry name" value="YJGP_YJGQ FAMILY PERMEASE"/>
    <property type="match status" value="1"/>
</dbReference>
<dbReference type="AlphaFoldDB" id="A0A520X876"/>
<feature type="transmembrane region" description="Helical" evidence="6">
    <location>
        <begin position="12"/>
        <end position="40"/>
    </location>
</feature>
<keyword evidence="5 6" id="KW-0472">Membrane</keyword>
<dbReference type="Proteomes" id="UP000322454">
    <property type="component" value="Unassembled WGS sequence"/>
</dbReference>
<accession>A0A520X876</accession>
<keyword evidence="2" id="KW-1003">Cell membrane</keyword>
<evidence type="ECO:0000313" key="8">
    <source>
        <dbReference type="Proteomes" id="UP000322454"/>
    </source>
</evidence>
<evidence type="ECO:0000256" key="2">
    <source>
        <dbReference type="ARBA" id="ARBA00022475"/>
    </source>
</evidence>
<dbReference type="GO" id="GO:0015920">
    <property type="term" value="P:lipopolysaccharide transport"/>
    <property type="evidence" value="ECO:0007669"/>
    <property type="project" value="TreeGrafter"/>
</dbReference>
<dbReference type="InterPro" id="IPR005495">
    <property type="entry name" value="LptG/LptF_permease"/>
</dbReference>
<dbReference type="EMBL" id="SHMQ01000039">
    <property type="protein sequence ID" value="RZV37322.1"/>
    <property type="molecule type" value="Genomic_DNA"/>
</dbReference>
<evidence type="ECO:0000256" key="5">
    <source>
        <dbReference type="ARBA" id="ARBA00023136"/>
    </source>
</evidence>
<comment type="subcellular location">
    <subcellularLocation>
        <location evidence="1">Cell membrane</location>
        <topology evidence="1">Multi-pass membrane protein</topology>
    </subcellularLocation>
</comment>
<evidence type="ECO:0000256" key="1">
    <source>
        <dbReference type="ARBA" id="ARBA00004651"/>
    </source>
</evidence>
<dbReference type="GO" id="GO:0043190">
    <property type="term" value="C:ATP-binding cassette (ABC) transporter complex"/>
    <property type="evidence" value="ECO:0007669"/>
    <property type="project" value="TreeGrafter"/>
</dbReference>
<keyword evidence="3 6" id="KW-0812">Transmembrane</keyword>
<feature type="transmembrane region" description="Helical" evidence="6">
    <location>
        <begin position="99"/>
        <end position="122"/>
    </location>
</feature>
<evidence type="ECO:0000313" key="7">
    <source>
        <dbReference type="EMBL" id="RZV37322.1"/>
    </source>
</evidence>
<protein>
    <submittedName>
        <fullName evidence="7">YjgP/YjgQ family permease</fullName>
    </submittedName>
</protein>
<feature type="transmembrane region" description="Helical" evidence="6">
    <location>
        <begin position="280"/>
        <end position="299"/>
    </location>
</feature>
<sequence length="362" mass="41043">MSTIDRYIFKQMIFPFIFGLVIFTFSVTINRILLLTQMVLNKGISISAVLKLASLTIPDFMIITLPVSFLLALLAVFGKMTQDNEITALRASGVSIFRLTKPAILFSLIPLVFSILFSFYIAPRFNFFFRVLAVKEVKKAALSALKKNSFTNRFGGLNIFVKSVNTQKSTLKGIFILNKVRNNPETLIAKSGNIKYDRKRNTLSFYLKNGTIQNQEPDSKNFWIMHFKTYKINVKLSGFSIPGKNSSIHFLTFSKLLQKYIVQKSPEMKNIYLTYLYKKIAIPVATLLFIFIGMPLGTLIEKRSLFLAISYTIIFVVIYYVVFTSGFYMSLNDKINPFIGVCGADLFLAASGFVLYVKASLK</sequence>
<dbReference type="PANTHER" id="PTHR33529">
    <property type="entry name" value="SLR0882 PROTEIN-RELATED"/>
    <property type="match status" value="1"/>
</dbReference>
<proteinExistence type="predicted"/>
<evidence type="ECO:0000256" key="3">
    <source>
        <dbReference type="ARBA" id="ARBA00022692"/>
    </source>
</evidence>
<gene>
    <name evidence="7" type="ORF">EVJ48_09195</name>
</gene>
<evidence type="ECO:0000256" key="4">
    <source>
        <dbReference type="ARBA" id="ARBA00022989"/>
    </source>
</evidence>
<feature type="transmembrane region" description="Helical" evidence="6">
    <location>
        <begin position="306"/>
        <end position="329"/>
    </location>
</feature>
<evidence type="ECO:0000256" key="6">
    <source>
        <dbReference type="SAM" id="Phobius"/>
    </source>
</evidence>
<feature type="transmembrane region" description="Helical" evidence="6">
    <location>
        <begin position="60"/>
        <end position="78"/>
    </location>
</feature>
<reference evidence="7 8" key="1">
    <citation type="submission" date="2019-01" db="EMBL/GenBank/DDBJ databases">
        <title>Insights into ecological role of a new deltaproteobacterial order Candidatus Sinidesulfobacterales (Sva0485) by metagenomics and metatranscriptomics.</title>
        <authorList>
            <person name="Tan S."/>
            <person name="Liu J."/>
            <person name="Fang Y."/>
            <person name="Hedlund B."/>
            <person name="Lian Z.-H."/>
            <person name="Huang L.-Y."/>
            <person name="Li J.-T."/>
            <person name="Huang L.-N."/>
            <person name="Li W.-J."/>
            <person name="Jiang H.-C."/>
            <person name="Dong H.-L."/>
            <person name="Shu W.-S."/>
        </authorList>
    </citation>
    <scope>NUCLEOTIDE SEQUENCE [LARGE SCALE GENOMIC DNA]</scope>
    <source>
        <strain evidence="7">AP4</strain>
    </source>
</reference>